<dbReference type="InterPro" id="IPR003439">
    <property type="entry name" value="ABC_transporter-like_ATP-bd"/>
</dbReference>
<evidence type="ECO:0000259" key="11">
    <source>
        <dbReference type="PROSITE" id="PS50929"/>
    </source>
</evidence>
<evidence type="ECO:0000256" key="2">
    <source>
        <dbReference type="ARBA" id="ARBA00022448"/>
    </source>
</evidence>
<organism evidence="12 13">
    <name type="scientific">Belnapia rosea</name>
    <dbReference type="NCBI Taxonomy" id="938405"/>
    <lineage>
        <taxon>Bacteria</taxon>
        <taxon>Pseudomonadati</taxon>
        <taxon>Pseudomonadota</taxon>
        <taxon>Alphaproteobacteria</taxon>
        <taxon>Acetobacterales</taxon>
        <taxon>Roseomonadaceae</taxon>
        <taxon>Belnapia</taxon>
    </lineage>
</organism>
<dbReference type="Pfam" id="PF00005">
    <property type="entry name" value="ABC_tran"/>
    <property type="match status" value="1"/>
</dbReference>
<dbReference type="PANTHER" id="PTHR11384:SF59">
    <property type="entry name" value="LYSOSOMAL COBALAMIN TRANSPORTER ABCD4"/>
    <property type="match status" value="1"/>
</dbReference>
<dbReference type="PROSITE" id="PS50929">
    <property type="entry name" value="ABC_TM1F"/>
    <property type="match status" value="1"/>
</dbReference>
<dbReference type="PROSITE" id="PS50893">
    <property type="entry name" value="ABC_TRANSPORTER_2"/>
    <property type="match status" value="1"/>
</dbReference>
<evidence type="ECO:0000256" key="9">
    <source>
        <dbReference type="SAM" id="Phobius"/>
    </source>
</evidence>
<keyword evidence="6 9" id="KW-1133">Transmembrane helix</keyword>
<evidence type="ECO:0000256" key="5">
    <source>
        <dbReference type="ARBA" id="ARBA00022840"/>
    </source>
</evidence>
<dbReference type="GO" id="GO:0016887">
    <property type="term" value="F:ATP hydrolysis activity"/>
    <property type="evidence" value="ECO:0007669"/>
    <property type="project" value="InterPro"/>
</dbReference>
<evidence type="ECO:0000313" key="12">
    <source>
        <dbReference type="EMBL" id="SDD59063.1"/>
    </source>
</evidence>
<name>A0A1G6W042_9PROT</name>
<feature type="domain" description="ABC transmembrane type-1" evidence="11">
    <location>
        <begin position="40"/>
        <end position="339"/>
    </location>
</feature>
<comment type="subcellular location">
    <subcellularLocation>
        <location evidence="1">Cell membrane</location>
        <topology evidence="1">Multi-pass membrane protein</topology>
    </subcellularLocation>
</comment>
<dbReference type="Proteomes" id="UP000198925">
    <property type="component" value="Unassembled WGS sequence"/>
</dbReference>
<feature type="transmembrane region" description="Helical" evidence="9">
    <location>
        <begin position="35"/>
        <end position="56"/>
    </location>
</feature>
<sequence length="623" mass="69896">MALDETVRPDDKPSLMRGFWVLTGRYFNGDQRRRARLLAAGVLGLTLLQIGIQVRFNIWNRDFFNALESRDRDAFFGQMGLFLGLTLASMVTAVFQLYVRQMLQLHWREWLVERLQHRWLDGGRHYRINFLPEAADNPDQRISENTRWATGIAVDMAVGLVSSVLMLVSFVGILWTLSGPLHLTLGSGEFEIPGYMVFAALFYAGIGSALTWFIGRPMVAANIRRNEAESDHRFALIRLRESSEGVALIGGEADEERGLKRAFSQVSQAMLDLMRSERRLMWLTSAYGMLLTVFPVLVASPRYFAGAITLGVLMQISSAFGQVTTSLNWFVDNFPRLADWRSHVARVVELEETLDGADVRETDTVISIEEGPGEDGREVLAFRGLQIAQADGTLVIQEANAEIGPGERVLIVGESGSGKSTLFRAIAGLWPWGSGSIRIPSRSHMMFMPQRPYLPLGTLHGAMTYPAPAEQYPVEVVQAALERCGLDALVPRLAEEERWDRILSLGEQQRLAFARLLIHRPGWVFMDEATAALDEANQDSMMRLFTEELAESALVSIGHRPGLDAYHDRTLKLVPDENGARLGSRRRPRPEKPKRTSALGKEALQRLLRGKRRVSRTSDRPRP</sequence>
<dbReference type="InterPro" id="IPR036640">
    <property type="entry name" value="ABC1_TM_sf"/>
</dbReference>
<dbReference type="AlphaFoldDB" id="A0A1G6W042"/>
<evidence type="ECO:0000256" key="8">
    <source>
        <dbReference type="SAM" id="MobiDB-lite"/>
    </source>
</evidence>
<dbReference type="InterPro" id="IPR027417">
    <property type="entry name" value="P-loop_NTPase"/>
</dbReference>
<feature type="transmembrane region" description="Helical" evidence="9">
    <location>
        <begin position="76"/>
        <end position="99"/>
    </location>
</feature>
<keyword evidence="5 12" id="KW-0067">ATP-binding</keyword>
<dbReference type="Pfam" id="PF06472">
    <property type="entry name" value="ABC_membrane_2"/>
    <property type="match status" value="1"/>
</dbReference>
<keyword evidence="13" id="KW-1185">Reference proteome</keyword>
<dbReference type="InterPro" id="IPR011527">
    <property type="entry name" value="ABC1_TM_dom"/>
</dbReference>
<dbReference type="Gene3D" id="1.20.1560.10">
    <property type="entry name" value="ABC transporter type 1, transmembrane domain"/>
    <property type="match status" value="1"/>
</dbReference>
<evidence type="ECO:0000256" key="3">
    <source>
        <dbReference type="ARBA" id="ARBA00022692"/>
    </source>
</evidence>
<dbReference type="InterPro" id="IPR025662">
    <property type="entry name" value="Sigma_54_int_dom_ATP-bd_1"/>
</dbReference>
<keyword evidence="2" id="KW-0813">Transport</keyword>
<protein>
    <submittedName>
        <fullName evidence="12">Putative ATP-binding cassette transporter</fullName>
    </submittedName>
</protein>
<evidence type="ECO:0000256" key="6">
    <source>
        <dbReference type="ARBA" id="ARBA00022989"/>
    </source>
</evidence>
<dbReference type="GO" id="GO:0005524">
    <property type="term" value="F:ATP binding"/>
    <property type="evidence" value="ECO:0007669"/>
    <property type="project" value="UniProtKB-KW"/>
</dbReference>
<proteinExistence type="predicted"/>
<evidence type="ECO:0000256" key="1">
    <source>
        <dbReference type="ARBA" id="ARBA00004651"/>
    </source>
</evidence>
<dbReference type="PROSITE" id="PS00675">
    <property type="entry name" value="SIGMA54_INTERACT_1"/>
    <property type="match status" value="1"/>
</dbReference>
<feature type="transmembrane region" description="Helical" evidence="9">
    <location>
        <begin position="148"/>
        <end position="175"/>
    </location>
</feature>
<feature type="domain" description="ABC transporter" evidence="10">
    <location>
        <begin position="380"/>
        <end position="603"/>
    </location>
</feature>
<feature type="region of interest" description="Disordered" evidence="8">
    <location>
        <begin position="576"/>
        <end position="623"/>
    </location>
</feature>
<dbReference type="SUPFAM" id="SSF90123">
    <property type="entry name" value="ABC transporter transmembrane region"/>
    <property type="match status" value="1"/>
</dbReference>
<feature type="transmembrane region" description="Helical" evidence="9">
    <location>
        <begin position="280"/>
        <end position="298"/>
    </location>
</feature>
<dbReference type="RefSeq" id="WP_090663945.1">
    <property type="nucleotide sequence ID" value="NZ_FMZX01000010.1"/>
</dbReference>
<dbReference type="PROSITE" id="PS00211">
    <property type="entry name" value="ABC_TRANSPORTER_1"/>
    <property type="match status" value="1"/>
</dbReference>
<dbReference type="Gene3D" id="3.40.50.300">
    <property type="entry name" value="P-loop containing nucleotide triphosphate hydrolases"/>
    <property type="match status" value="1"/>
</dbReference>
<evidence type="ECO:0000313" key="13">
    <source>
        <dbReference type="Proteomes" id="UP000198925"/>
    </source>
</evidence>
<evidence type="ECO:0000256" key="4">
    <source>
        <dbReference type="ARBA" id="ARBA00022741"/>
    </source>
</evidence>
<dbReference type="InterPro" id="IPR017871">
    <property type="entry name" value="ABC_transporter-like_CS"/>
</dbReference>
<evidence type="ECO:0000256" key="7">
    <source>
        <dbReference type="ARBA" id="ARBA00023136"/>
    </source>
</evidence>
<dbReference type="InterPro" id="IPR003593">
    <property type="entry name" value="AAA+_ATPase"/>
</dbReference>
<dbReference type="STRING" id="938405.SAMN02927895_01133"/>
<accession>A0A1G6W042</accession>
<feature type="transmembrane region" description="Helical" evidence="9">
    <location>
        <begin position="195"/>
        <end position="215"/>
    </location>
</feature>
<dbReference type="InterPro" id="IPR050835">
    <property type="entry name" value="ABC_transporter_sub-D"/>
</dbReference>
<dbReference type="CDD" id="cd03223">
    <property type="entry name" value="ABCD_peroxisomal_ALDP"/>
    <property type="match status" value="1"/>
</dbReference>
<gene>
    <name evidence="12" type="ORF">SAMN04487779_10109</name>
</gene>
<dbReference type="SUPFAM" id="SSF52540">
    <property type="entry name" value="P-loop containing nucleoside triphosphate hydrolases"/>
    <property type="match status" value="1"/>
</dbReference>
<reference evidence="12 13" key="1">
    <citation type="submission" date="2016-10" db="EMBL/GenBank/DDBJ databases">
        <authorList>
            <person name="de Groot N.N."/>
        </authorList>
    </citation>
    <scope>NUCLEOTIDE SEQUENCE [LARGE SCALE GENOMIC DNA]</scope>
    <source>
        <strain evidence="12 13">CPCC 100156</strain>
    </source>
</reference>
<dbReference type="SMART" id="SM00382">
    <property type="entry name" value="AAA"/>
    <property type="match status" value="1"/>
</dbReference>
<keyword evidence="7 9" id="KW-0472">Membrane</keyword>
<evidence type="ECO:0000259" key="10">
    <source>
        <dbReference type="PROSITE" id="PS50893"/>
    </source>
</evidence>
<dbReference type="GO" id="GO:0140359">
    <property type="term" value="F:ABC-type transporter activity"/>
    <property type="evidence" value="ECO:0007669"/>
    <property type="project" value="InterPro"/>
</dbReference>
<dbReference type="GO" id="GO:0005886">
    <property type="term" value="C:plasma membrane"/>
    <property type="evidence" value="ECO:0007669"/>
    <property type="project" value="UniProtKB-SubCell"/>
</dbReference>
<dbReference type="EMBL" id="FMZX01000010">
    <property type="protein sequence ID" value="SDD59063.1"/>
    <property type="molecule type" value="Genomic_DNA"/>
</dbReference>
<dbReference type="PANTHER" id="PTHR11384">
    <property type="entry name" value="ATP-BINDING CASSETTE, SUB-FAMILY D MEMBER"/>
    <property type="match status" value="1"/>
</dbReference>
<keyword evidence="3 9" id="KW-0812">Transmembrane</keyword>
<keyword evidence="4" id="KW-0547">Nucleotide-binding</keyword>